<keyword evidence="9" id="KW-1185">Reference proteome</keyword>
<dbReference type="PROSITE" id="PS50110">
    <property type="entry name" value="RESPONSE_REGULATORY"/>
    <property type="match status" value="1"/>
</dbReference>
<keyword evidence="1 5" id="KW-0597">Phosphoprotein</keyword>
<evidence type="ECO:0000313" key="9">
    <source>
        <dbReference type="Proteomes" id="UP001060919"/>
    </source>
</evidence>
<proteinExistence type="predicted"/>
<dbReference type="InterPro" id="IPR016032">
    <property type="entry name" value="Sig_transdc_resp-reg_C-effctor"/>
</dbReference>
<sequence length="219" mass="24296">MTNSPIEIIVVDDHQIVLDGISAMFLTSKDIKIIGTALNAEKLWKLLRQRVPHVILLDMNLPAMNGLEIAQKIRTEQPAIRLLVLSANSDKQSILAAVKAGVHGFLPKECSKEELIKGIEMVIQGQHYFGATIAPIVYQSFANQLSGESTAQTPSVLTEREIEIVQGFANGKTYKEIGNLLFISPRTVETHKKNIFKKLGFQNQADLIKYAIKHGIIKL</sequence>
<evidence type="ECO:0000313" key="8">
    <source>
        <dbReference type="EMBL" id="BDS10460.1"/>
    </source>
</evidence>
<feature type="domain" description="Response regulatory" evidence="7">
    <location>
        <begin position="7"/>
        <end position="123"/>
    </location>
</feature>
<dbReference type="SMART" id="SM00448">
    <property type="entry name" value="REC"/>
    <property type="match status" value="1"/>
</dbReference>
<reference evidence="8" key="1">
    <citation type="submission" date="2022-09" db="EMBL/GenBank/DDBJ databases">
        <title>Aureispira anguillicida sp. nov., isolated from Leptocephalus of Japanese eel Anguilla japonica.</title>
        <authorList>
            <person name="Yuasa K."/>
            <person name="Mekata T."/>
            <person name="Ikunari K."/>
        </authorList>
    </citation>
    <scope>NUCLEOTIDE SEQUENCE</scope>
    <source>
        <strain evidence="8">EL160426</strain>
    </source>
</reference>
<dbReference type="PANTHER" id="PTHR43214:SF41">
    <property type="entry name" value="NITRATE_NITRITE RESPONSE REGULATOR PROTEIN NARP"/>
    <property type="match status" value="1"/>
</dbReference>
<feature type="modified residue" description="4-aspartylphosphate" evidence="5">
    <location>
        <position position="58"/>
    </location>
</feature>
<name>A0A915YCA8_9BACT</name>
<dbReference type="InterPro" id="IPR001789">
    <property type="entry name" value="Sig_transdc_resp-reg_receiver"/>
</dbReference>
<dbReference type="InterPro" id="IPR011006">
    <property type="entry name" value="CheY-like_superfamily"/>
</dbReference>
<evidence type="ECO:0000259" key="6">
    <source>
        <dbReference type="PROSITE" id="PS50043"/>
    </source>
</evidence>
<evidence type="ECO:0000256" key="4">
    <source>
        <dbReference type="ARBA" id="ARBA00023163"/>
    </source>
</evidence>
<keyword evidence="2" id="KW-0805">Transcription regulation</keyword>
<evidence type="ECO:0000256" key="1">
    <source>
        <dbReference type="ARBA" id="ARBA00022553"/>
    </source>
</evidence>
<dbReference type="Gene3D" id="3.40.50.2300">
    <property type="match status" value="1"/>
</dbReference>
<dbReference type="RefSeq" id="WP_264791770.1">
    <property type="nucleotide sequence ID" value="NZ_AP026867.1"/>
</dbReference>
<dbReference type="CDD" id="cd17535">
    <property type="entry name" value="REC_NarL-like"/>
    <property type="match status" value="1"/>
</dbReference>
<evidence type="ECO:0000256" key="2">
    <source>
        <dbReference type="ARBA" id="ARBA00023015"/>
    </source>
</evidence>
<dbReference type="PROSITE" id="PS00622">
    <property type="entry name" value="HTH_LUXR_1"/>
    <property type="match status" value="1"/>
</dbReference>
<dbReference type="SMART" id="SM00421">
    <property type="entry name" value="HTH_LUXR"/>
    <property type="match status" value="1"/>
</dbReference>
<dbReference type="InterPro" id="IPR000792">
    <property type="entry name" value="Tscrpt_reg_LuxR_C"/>
</dbReference>
<protein>
    <submittedName>
        <fullName evidence="8">Response regulator transcription factor</fullName>
    </submittedName>
</protein>
<dbReference type="GO" id="GO:0000160">
    <property type="term" value="P:phosphorelay signal transduction system"/>
    <property type="evidence" value="ECO:0007669"/>
    <property type="project" value="InterPro"/>
</dbReference>
<dbReference type="PRINTS" id="PR00038">
    <property type="entry name" value="HTHLUXR"/>
</dbReference>
<gene>
    <name evidence="8" type="ORF">AsAng_0011680</name>
</gene>
<dbReference type="KEGG" id="aup:AsAng_0011680"/>
<keyword evidence="4" id="KW-0804">Transcription</keyword>
<dbReference type="AlphaFoldDB" id="A0A915YCA8"/>
<dbReference type="GO" id="GO:0006355">
    <property type="term" value="P:regulation of DNA-templated transcription"/>
    <property type="evidence" value="ECO:0007669"/>
    <property type="project" value="InterPro"/>
</dbReference>
<accession>A0A915YCA8</accession>
<dbReference type="Pfam" id="PF00072">
    <property type="entry name" value="Response_reg"/>
    <property type="match status" value="1"/>
</dbReference>
<dbReference type="Pfam" id="PF00196">
    <property type="entry name" value="GerE"/>
    <property type="match status" value="1"/>
</dbReference>
<dbReference type="GO" id="GO:0003677">
    <property type="term" value="F:DNA binding"/>
    <property type="evidence" value="ECO:0007669"/>
    <property type="project" value="UniProtKB-KW"/>
</dbReference>
<keyword evidence="3" id="KW-0238">DNA-binding</keyword>
<dbReference type="Proteomes" id="UP001060919">
    <property type="component" value="Chromosome"/>
</dbReference>
<dbReference type="SUPFAM" id="SSF46894">
    <property type="entry name" value="C-terminal effector domain of the bipartite response regulators"/>
    <property type="match status" value="1"/>
</dbReference>
<dbReference type="PROSITE" id="PS50043">
    <property type="entry name" value="HTH_LUXR_2"/>
    <property type="match status" value="1"/>
</dbReference>
<organism evidence="8 9">
    <name type="scientific">Aureispira anguillae</name>
    <dbReference type="NCBI Taxonomy" id="2864201"/>
    <lineage>
        <taxon>Bacteria</taxon>
        <taxon>Pseudomonadati</taxon>
        <taxon>Bacteroidota</taxon>
        <taxon>Saprospiria</taxon>
        <taxon>Saprospirales</taxon>
        <taxon>Saprospiraceae</taxon>
        <taxon>Aureispira</taxon>
    </lineage>
</organism>
<feature type="domain" description="HTH luxR-type" evidence="6">
    <location>
        <begin position="150"/>
        <end position="215"/>
    </location>
</feature>
<dbReference type="CDD" id="cd06170">
    <property type="entry name" value="LuxR_C_like"/>
    <property type="match status" value="1"/>
</dbReference>
<dbReference type="SUPFAM" id="SSF52172">
    <property type="entry name" value="CheY-like"/>
    <property type="match status" value="1"/>
</dbReference>
<dbReference type="EMBL" id="AP026867">
    <property type="protein sequence ID" value="BDS10460.1"/>
    <property type="molecule type" value="Genomic_DNA"/>
</dbReference>
<dbReference type="PANTHER" id="PTHR43214">
    <property type="entry name" value="TWO-COMPONENT RESPONSE REGULATOR"/>
    <property type="match status" value="1"/>
</dbReference>
<evidence type="ECO:0000256" key="5">
    <source>
        <dbReference type="PROSITE-ProRule" id="PRU00169"/>
    </source>
</evidence>
<evidence type="ECO:0000259" key="7">
    <source>
        <dbReference type="PROSITE" id="PS50110"/>
    </source>
</evidence>
<evidence type="ECO:0000256" key="3">
    <source>
        <dbReference type="ARBA" id="ARBA00023125"/>
    </source>
</evidence>
<dbReference type="InterPro" id="IPR058245">
    <property type="entry name" value="NreC/VraR/RcsB-like_REC"/>
</dbReference>
<dbReference type="InterPro" id="IPR039420">
    <property type="entry name" value="WalR-like"/>
</dbReference>